<dbReference type="STRING" id="471704.A0A195DIK4"/>
<dbReference type="EMBL" id="KQ980824">
    <property type="protein sequence ID" value="KYN12661.1"/>
    <property type="molecule type" value="Genomic_DNA"/>
</dbReference>
<keyword evidence="2" id="KW-1185">Reference proteome</keyword>
<name>A0A195DIK4_9HYME</name>
<proteinExistence type="predicted"/>
<gene>
    <name evidence="1" type="ORF">ALC57_15389</name>
</gene>
<evidence type="ECO:0000313" key="1">
    <source>
        <dbReference type="EMBL" id="KYN12661.1"/>
    </source>
</evidence>
<dbReference type="Proteomes" id="UP000078492">
    <property type="component" value="Unassembled WGS sequence"/>
</dbReference>
<reference evidence="1 2" key="1">
    <citation type="submission" date="2015-09" db="EMBL/GenBank/DDBJ databases">
        <title>Trachymyrmex cornetzi WGS genome.</title>
        <authorList>
            <person name="Nygaard S."/>
            <person name="Hu H."/>
            <person name="Boomsma J."/>
            <person name="Zhang G."/>
        </authorList>
    </citation>
    <scope>NUCLEOTIDE SEQUENCE [LARGE SCALE GENOMIC DNA]</scope>
    <source>
        <strain evidence="1">Tcor2-1</strain>
        <tissue evidence="1">Whole body</tissue>
    </source>
</reference>
<dbReference type="AlphaFoldDB" id="A0A195DIK4"/>
<feature type="non-terminal residue" evidence="1">
    <location>
        <position position="1"/>
    </location>
</feature>
<protein>
    <submittedName>
        <fullName evidence="1">Uncharacterized protein</fullName>
    </submittedName>
</protein>
<organism evidence="1 2">
    <name type="scientific">Trachymyrmex cornetzi</name>
    <dbReference type="NCBI Taxonomy" id="471704"/>
    <lineage>
        <taxon>Eukaryota</taxon>
        <taxon>Metazoa</taxon>
        <taxon>Ecdysozoa</taxon>
        <taxon>Arthropoda</taxon>
        <taxon>Hexapoda</taxon>
        <taxon>Insecta</taxon>
        <taxon>Pterygota</taxon>
        <taxon>Neoptera</taxon>
        <taxon>Endopterygota</taxon>
        <taxon>Hymenoptera</taxon>
        <taxon>Apocrita</taxon>
        <taxon>Aculeata</taxon>
        <taxon>Formicoidea</taxon>
        <taxon>Formicidae</taxon>
        <taxon>Myrmicinae</taxon>
        <taxon>Trachymyrmex</taxon>
    </lineage>
</organism>
<sequence>IAEKWFDGKCAKNIGRGSMMLTPIKTIFECVTEKMELAGALPFLILNSELSVTTDEMNIINNVFSCNIEFCSKSKYLLQSASINKNSKTNVRSKESWCDIFRFEHAVYKVLKILDKCVDNLHTNSPCKHYISMTLALFLYHIRYFLEYVLCRMYFTPEQERNKELYYRKLWYCQTKSVEDVAKSTTDLEEQRIKHKKTLEDTIKQHKKNIVAINEIDKRCNEYITSTKLITESKLLTIITKYDTEIGDRYKMLEQLSQIYKYHKLEKHDLEV</sequence>
<accession>A0A195DIK4</accession>
<evidence type="ECO:0000313" key="2">
    <source>
        <dbReference type="Proteomes" id="UP000078492"/>
    </source>
</evidence>